<dbReference type="Pfam" id="PF18962">
    <property type="entry name" value="Por_Secre_tail"/>
    <property type="match status" value="1"/>
</dbReference>
<dbReference type="OrthoDB" id="5526825at2"/>
<keyword evidence="4" id="KW-1185">Reference proteome</keyword>
<feature type="domain" description="Secretion system C-terminal sorting" evidence="2">
    <location>
        <begin position="259"/>
        <end position="337"/>
    </location>
</feature>
<protein>
    <recommendedName>
        <fullName evidence="2">Secretion system C-terminal sorting domain-containing protein</fullName>
    </recommendedName>
</protein>
<dbReference type="Proteomes" id="UP000236654">
    <property type="component" value="Unassembled WGS sequence"/>
</dbReference>
<evidence type="ECO:0000256" key="1">
    <source>
        <dbReference type="ARBA" id="ARBA00022729"/>
    </source>
</evidence>
<sequence>MGPNNGPGFVQEYTNAIRKFNLLDDGTNITITHLPSHLDPTNLHRRDYNAEQQILPNGNEGITMFSGVFQQNVDLPFLNSVTVDANNYNVNNTFQQYYNHYHCPVLPIYSEQENEMHSVFFGGIAQFYDNSGTLVQDDNVPFVNTIARVTRDNSGNMAEYKLPVEMPSLLGAGAEFIPNLNFPHFNNEVFKLDSVSTDNVLIGYIYGGISSSQPNIFFINDGTQSSATNQIFKVLIKKSTNLSVDDLNESSINDLNLKIYPNPNDGILKVAFNLKEVEDVKLIIHDLNGKIIDKTTLTNLSIGSNLYEKEITKLINGSVYFISIETSNTKTTHKLVVKR</sequence>
<reference evidence="3 4" key="1">
    <citation type="submission" date="2017-12" db="EMBL/GenBank/DDBJ databases">
        <title>The draft genome sequence of Brumimicrobium saltpan LHR20.</title>
        <authorList>
            <person name="Do Z.-J."/>
            <person name="Luo H.-R."/>
        </authorList>
    </citation>
    <scope>NUCLEOTIDE SEQUENCE [LARGE SCALE GENOMIC DNA]</scope>
    <source>
        <strain evidence="3 4">LHR20</strain>
    </source>
</reference>
<comment type="caution">
    <text evidence="3">The sequence shown here is derived from an EMBL/GenBank/DDBJ whole genome shotgun (WGS) entry which is preliminary data.</text>
</comment>
<keyword evidence="1" id="KW-0732">Signal</keyword>
<proteinExistence type="predicted"/>
<organism evidence="3 4">
    <name type="scientific">Brumimicrobium salinarum</name>
    <dbReference type="NCBI Taxonomy" id="2058658"/>
    <lineage>
        <taxon>Bacteria</taxon>
        <taxon>Pseudomonadati</taxon>
        <taxon>Bacteroidota</taxon>
        <taxon>Flavobacteriia</taxon>
        <taxon>Flavobacteriales</taxon>
        <taxon>Crocinitomicaceae</taxon>
        <taxon>Brumimicrobium</taxon>
    </lineage>
</organism>
<name>A0A2I0R5F7_9FLAO</name>
<dbReference type="RefSeq" id="WP_101332964.1">
    <property type="nucleotide sequence ID" value="NZ_PJNI01000001.1"/>
</dbReference>
<accession>A0A2I0R5F7</accession>
<dbReference type="InterPro" id="IPR026444">
    <property type="entry name" value="Secre_tail"/>
</dbReference>
<dbReference type="NCBIfam" id="TIGR04183">
    <property type="entry name" value="Por_Secre_tail"/>
    <property type="match status" value="1"/>
</dbReference>
<gene>
    <name evidence="3" type="ORF">CW751_00310</name>
</gene>
<evidence type="ECO:0000259" key="2">
    <source>
        <dbReference type="Pfam" id="PF18962"/>
    </source>
</evidence>
<dbReference type="EMBL" id="PJNI01000001">
    <property type="protein sequence ID" value="PKR81818.1"/>
    <property type="molecule type" value="Genomic_DNA"/>
</dbReference>
<evidence type="ECO:0000313" key="3">
    <source>
        <dbReference type="EMBL" id="PKR81818.1"/>
    </source>
</evidence>
<dbReference type="AlphaFoldDB" id="A0A2I0R5F7"/>
<evidence type="ECO:0000313" key="4">
    <source>
        <dbReference type="Proteomes" id="UP000236654"/>
    </source>
</evidence>